<feature type="transmembrane region" description="Helical" evidence="1">
    <location>
        <begin position="98"/>
        <end position="115"/>
    </location>
</feature>
<keyword evidence="1" id="KW-0812">Transmembrane</keyword>
<protein>
    <submittedName>
        <fullName evidence="2">Uncharacterized protein</fullName>
    </submittedName>
</protein>
<sequence>MPVVFYQPQGILGRLRTLTHSTTKKNFSQTLILAPTPGRFFFVLAKREALKQKIPVQNFPPRARKLVILTCSPFGTVEIDRASLSCIVMQPSKNDSGAFFWFGLVFSCLFAFFAPESG</sequence>
<reference evidence="2" key="1">
    <citation type="submission" date="2020-02" db="EMBL/GenBank/DDBJ databases">
        <title>WGS of Carbapenem-Resistant Entrobacteriaceae.</title>
        <authorList>
            <person name="Tokajian S."/>
            <person name="El Chaar M."/>
            <person name="El Khoury M."/>
        </authorList>
    </citation>
    <scope>NUCLEOTIDE SEQUENCE</scope>
    <source>
        <strain evidence="2">ECM_40</strain>
    </source>
</reference>
<proteinExistence type="predicted"/>
<keyword evidence="1" id="KW-0472">Membrane</keyword>
<accession>A0A6G4KCM7</accession>
<dbReference type="AlphaFoldDB" id="A0A6G4KCM7"/>
<evidence type="ECO:0000313" key="2">
    <source>
        <dbReference type="EMBL" id="NGD76870.1"/>
    </source>
</evidence>
<name>A0A6G4KCM7_ECOLX</name>
<dbReference type="RefSeq" id="WP_163434157.1">
    <property type="nucleotide sequence ID" value="NZ_JAAJSL010000050.1"/>
</dbReference>
<dbReference type="EMBL" id="JAAJSL010000050">
    <property type="protein sequence ID" value="NGD76870.1"/>
    <property type="molecule type" value="Genomic_DNA"/>
</dbReference>
<comment type="caution">
    <text evidence="2">The sequence shown here is derived from an EMBL/GenBank/DDBJ whole genome shotgun (WGS) entry which is preliminary data.</text>
</comment>
<organism evidence="2">
    <name type="scientific">Escherichia coli</name>
    <dbReference type="NCBI Taxonomy" id="562"/>
    <lineage>
        <taxon>Bacteria</taxon>
        <taxon>Pseudomonadati</taxon>
        <taxon>Pseudomonadota</taxon>
        <taxon>Gammaproteobacteria</taxon>
        <taxon>Enterobacterales</taxon>
        <taxon>Enterobacteriaceae</taxon>
        <taxon>Escherichia</taxon>
    </lineage>
</organism>
<evidence type="ECO:0000256" key="1">
    <source>
        <dbReference type="SAM" id="Phobius"/>
    </source>
</evidence>
<gene>
    <name evidence="2" type="ORF">G5622_26090</name>
</gene>
<keyword evidence="1" id="KW-1133">Transmembrane helix</keyword>